<dbReference type="Pfam" id="PF00400">
    <property type="entry name" value="WD40"/>
    <property type="match status" value="4"/>
</dbReference>
<organism evidence="2 3">
    <name type="scientific">Paramecium sonneborni</name>
    <dbReference type="NCBI Taxonomy" id="65129"/>
    <lineage>
        <taxon>Eukaryota</taxon>
        <taxon>Sar</taxon>
        <taxon>Alveolata</taxon>
        <taxon>Ciliophora</taxon>
        <taxon>Intramacronucleata</taxon>
        <taxon>Oligohymenophorea</taxon>
        <taxon>Peniculida</taxon>
        <taxon>Parameciidae</taxon>
        <taxon>Paramecium</taxon>
    </lineage>
</organism>
<dbReference type="PANTHER" id="PTHR19920:SF0">
    <property type="entry name" value="CYTOSOLIC IRON-SULFUR PROTEIN ASSEMBLY PROTEIN CIAO1-RELATED"/>
    <property type="match status" value="1"/>
</dbReference>
<feature type="repeat" description="WD" evidence="1">
    <location>
        <begin position="334"/>
        <end position="366"/>
    </location>
</feature>
<dbReference type="SMART" id="SM00320">
    <property type="entry name" value="WD40"/>
    <property type="match status" value="4"/>
</dbReference>
<accession>A0A8S1MP10</accession>
<evidence type="ECO:0000313" key="3">
    <source>
        <dbReference type="Proteomes" id="UP000692954"/>
    </source>
</evidence>
<dbReference type="PROSITE" id="PS50294">
    <property type="entry name" value="WD_REPEATS_REGION"/>
    <property type="match status" value="2"/>
</dbReference>
<dbReference type="InterPro" id="IPR001680">
    <property type="entry name" value="WD40_rpt"/>
</dbReference>
<sequence length="517" mass="61252">MIEIEQLKCFQNHNSPICSVIIDKDFNKNQRLLCNECMQDFNENLQIKGFKAIYQQIESNLYQNRDQMCQLLFQKKEKLKSLINDLNDWKSSILNQIDSILEVLKYWSEQLMPDKYINKQQSFIDLLEQYLRNSDFGQKDFEQKVNMIIEINQTSFEKIKIKLNKFNSKTKQLLDKFKLTFMEIGKNPSAQVNLKLITKKIGQSENCWTIAFNHNGQIMASGCENDIKIWDFKNGQMTELCTLEGHSEIVSCLIFSKYCDKLISSSYDNSILLWQLNQQQKWICSQKYLEHQDRILCLILSKDERTLISGSNDSTIKVWNVDLNNFKINFNYSLLKHQNRVFGLSMNTSETYLVSCGEDCQIIVWKKDKNNKWEFKQIVNQSIKEWGTKIAFIRENQFIWLTGKQTSSDCICFFELIDGNFQEQQEQLLKLQVNNQVIDYSLFPIMIDKQKDIILFRHKLHIYLLTKKINGKYNVMVKLSFPDNATFGIITNDFKYLVIWEENRNCYSIYEIEYFLA</sequence>
<proteinExistence type="predicted"/>
<name>A0A8S1MP10_9CILI</name>
<evidence type="ECO:0000256" key="1">
    <source>
        <dbReference type="PROSITE-ProRule" id="PRU00221"/>
    </source>
</evidence>
<gene>
    <name evidence="2" type="ORF">PSON_ATCC_30995.1.T0370332</name>
</gene>
<dbReference type="OrthoDB" id="59941at2759"/>
<dbReference type="AlphaFoldDB" id="A0A8S1MP10"/>
<dbReference type="GO" id="GO:0016226">
    <property type="term" value="P:iron-sulfur cluster assembly"/>
    <property type="evidence" value="ECO:0007669"/>
    <property type="project" value="TreeGrafter"/>
</dbReference>
<dbReference type="PROSITE" id="PS00678">
    <property type="entry name" value="WD_REPEATS_1"/>
    <property type="match status" value="1"/>
</dbReference>
<reference evidence="2" key="1">
    <citation type="submission" date="2021-01" db="EMBL/GenBank/DDBJ databases">
        <authorList>
            <consortium name="Genoscope - CEA"/>
            <person name="William W."/>
        </authorList>
    </citation>
    <scope>NUCLEOTIDE SEQUENCE</scope>
</reference>
<dbReference type="GO" id="GO:0097361">
    <property type="term" value="C:cytosolic [4Fe-4S] assembly targeting complex"/>
    <property type="evidence" value="ECO:0007669"/>
    <property type="project" value="TreeGrafter"/>
</dbReference>
<dbReference type="PROSITE" id="PS50082">
    <property type="entry name" value="WD_REPEATS_2"/>
    <property type="match status" value="3"/>
</dbReference>
<dbReference type="EMBL" id="CAJJDN010000037">
    <property type="protein sequence ID" value="CAD8078485.1"/>
    <property type="molecule type" value="Genomic_DNA"/>
</dbReference>
<comment type="caution">
    <text evidence="2">The sequence shown here is derived from an EMBL/GenBank/DDBJ whole genome shotgun (WGS) entry which is preliminary data.</text>
</comment>
<evidence type="ECO:0008006" key="4">
    <source>
        <dbReference type="Google" id="ProtNLM"/>
    </source>
</evidence>
<evidence type="ECO:0000313" key="2">
    <source>
        <dbReference type="EMBL" id="CAD8078485.1"/>
    </source>
</evidence>
<dbReference type="InterPro" id="IPR019775">
    <property type="entry name" value="WD40_repeat_CS"/>
</dbReference>
<protein>
    <recommendedName>
        <fullName evidence="4">WD40-repeat-containing domain</fullName>
    </recommendedName>
</protein>
<feature type="repeat" description="WD" evidence="1">
    <location>
        <begin position="243"/>
        <end position="277"/>
    </location>
</feature>
<keyword evidence="1" id="KW-0853">WD repeat</keyword>
<dbReference type="Proteomes" id="UP000692954">
    <property type="component" value="Unassembled WGS sequence"/>
</dbReference>
<feature type="repeat" description="WD" evidence="1">
    <location>
        <begin position="288"/>
        <end position="322"/>
    </location>
</feature>
<keyword evidence="3" id="KW-1185">Reference proteome</keyword>
<dbReference type="PANTHER" id="PTHR19920">
    <property type="entry name" value="WD40 PROTEIN CIAO1"/>
    <property type="match status" value="1"/>
</dbReference>